<dbReference type="PANTHER" id="PTHR38600">
    <property type="entry name" value="TRANSCRIPTIONAL REGULATORY PROTEIN"/>
    <property type="match status" value="1"/>
</dbReference>
<comment type="caution">
    <text evidence="2">The sequence shown here is derived from an EMBL/GenBank/DDBJ whole genome shotgun (WGS) entry which is preliminary data.</text>
</comment>
<sequence length="266" mass="30143">MDEVFRALADPSRRRLLDSLNARNGQSLRELCAGLDMARQSVSKHLAVLEEVHLVTTVWHGRQKLHYLNAAPINAIAERWIHQYDRERVRALADLKTALESEPMSQPDFVYTTYIQTTPERLWQALTDPAFTRRYWGLAFETDWRPGSPMVWEEGGARIADAEQVVLEAQPHRRLSYTWHTPTAEWATRAGITDDVLATLAAERRSKVTFEIEPLDGQVKLTVVHDGFEPDSTMLSMVSQGWPHLLSALKTLLETGEPLPDPQPAG</sequence>
<evidence type="ECO:0000256" key="1">
    <source>
        <dbReference type="ARBA" id="ARBA00006817"/>
    </source>
</evidence>
<dbReference type="SUPFAM" id="SSF55961">
    <property type="entry name" value="Bet v1-like"/>
    <property type="match status" value="1"/>
</dbReference>
<dbReference type="InterPro" id="IPR013538">
    <property type="entry name" value="ASHA1/2-like_C"/>
</dbReference>
<dbReference type="EMBL" id="MASW01000005">
    <property type="protein sequence ID" value="PXY22214.1"/>
    <property type="molecule type" value="Genomic_DNA"/>
</dbReference>
<dbReference type="InterPro" id="IPR001845">
    <property type="entry name" value="HTH_ArsR_DNA-bd_dom"/>
</dbReference>
<gene>
    <name evidence="2" type="ORF">BAY60_20205</name>
</gene>
<dbReference type="InterPro" id="IPR011991">
    <property type="entry name" value="ArsR-like_HTH"/>
</dbReference>
<dbReference type="Proteomes" id="UP000249915">
    <property type="component" value="Unassembled WGS sequence"/>
</dbReference>
<dbReference type="Pfam" id="PF08327">
    <property type="entry name" value="AHSA1"/>
    <property type="match status" value="1"/>
</dbReference>
<dbReference type="GO" id="GO:0003700">
    <property type="term" value="F:DNA-binding transcription factor activity"/>
    <property type="evidence" value="ECO:0007669"/>
    <property type="project" value="InterPro"/>
</dbReference>
<protein>
    <submittedName>
        <fullName evidence="2">ArsR family transcriptional regulator</fullName>
    </submittedName>
</protein>
<dbReference type="OrthoDB" id="9815653at2"/>
<dbReference type="PANTHER" id="PTHR38600:SF1">
    <property type="entry name" value="TRANSCRIPTIONAL REGULATORY PROTEIN"/>
    <property type="match status" value="1"/>
</dbReference>
<comment type="similarity">
    <text evidence="1">Belongs to the AHA1 family.</text>
</comment>
<dbReference type="SMART" id="SM00418">
    <property type="entry name" value="HTH_ARSR"/>
    <property type="match status" value="1"/>
</dbReference>
<accession>A0A2V4AQB9</accession>
<name>A0A2V4AQB9_9PSEU</name>
<dbReference type="InterPro" id="IPR023393">
    <property type="entry name" value="START-like_dom_sf"/>
</dbReference>
<evidence type="ECO:0000313" key="2">
    <source>
        <dbReference type="EMBL" id="PXY22214.1"/>
    </source>
</evidence>
<keyword evidence="3" id="KW-1185">Reference proteome</keyword>
<dbReference type="Gene3D" id="1.10.10.10">
    <property type="entry name" value="Winged helix-like DNA-binding domain superfamily/Winged helix DNA-binding domain"/>
    <property type="match status" value="1"/>
</dbReference>
<dbReference type="SUPFAM" id="SSF46785">
    <property type="entry name" value="Winged helix' DNA-binding domain"/>
    <property type="match status" value="1"/>
</dbReference>
<evidence type="ECO:0000313" key="3">
    <source>
        <dbReference type="Proteomes" id="UP000249915"/>
    </source>
</evidence>
<dbReference type="InterPro" id="IPR036390">
    <property type="entry name" value="WH_DNA-bd_sf"/>
</dbReference>
<dbReference type="Gene3D" id="3.30.530.20">
    <property type="match status" value="1"/>
</dbReference>
<dbReference type="InterPro" id="IPR036388">
    <property type="entry name" value="WH-like_DNA-bd_sf"/>
</dbReference>
<reference evidence="2 3" key="1">
    <citation type="submission" date="2016-07" db="EMBL/GenBank/DDBJ databases">
        <title>Draft genome sequence of Prauserella muralis DSM 45305, isolated from a mould-covered wall in an indoor environment.</title>
        <authorList>
            <person name="Ruckert C."/>
            <person name="Albersmeier A."/>
            <person name="Jiang C.-L."/>
            <person name="Jiang Y."/>
            <person name="Kalinowski J."/>
            <person name="Schneider O."/>
            <person name="Winkler A."/>
            <person name="Zotchev S.B."/>
        </authorList>
    </citation>
    <scope>NUCLEOTIDE SEQUENCE [LARGE SCALE GENOMIC DNA]</scope>
    <source>
        <strain evidence="2 3">DSM 45305</strain>
    </source>
</reference>
<dbReference type="PROSITE" id="PS50987">
    <property type="entry name" value="HTH_ARSR_2"/>
    <property type="match status" value="1"/>
</dbReference>
<dbReference type="CDD" id="cd08893">
    <property type="entry name" value="SRPBCC_CalC_Aha1-like_GntR-HTH"/>
    <property type="match status" value="1"/>
</dbReference>
<proteinExistence type="inferred from homology"/>
<organism evidence="2 3">
    <name type="scientific">Prauserella muralis</name>
    <dbReference type="NCBI Taxonomy" id="588067"/>
    <lineage>
        <taxon>Bacteria</taxon>
        <taxon>Bacillati</taxon>
        <taxon>Actinomycetota</taxon>
        <taxon>Actinomycetes</taxon>
        <taxon>Pseudonocardiales</taxon>
        <taxon>Pseudonocardiaceae</taxon>
        <taxon>Prauserella</taxon>
    </lineage>
</organism>
<dbReference type="CDD" id="cd00090">
    <property type="entry name" value="HTH_ARSR"/>
    <property type="match status" value="1"/>
</dbReference>
<dbReference type="Pfam" id="PF12840">
    <property type="entry name" value="HTH_20"/>
    <property type="match status" value="1"/>
</dbReference>
<dbReference type="RefSeq" id="WP_112282816.1">
    <property type="nucleotide sequence ID" value="NZ_MASW01000005.1"/>
</dbReference>
<dbReference type="AlphaFoldDB" id="A0A2V4AQB9"/>